<evidence type="ECO:0000313" key="7">
    <source>
        <dbReference type="EMBL" id="RTZ79773.1"/>
    </source>
</evidence>
<evidence type="ECO:0000313" key="13">
    <source>
        <dbReference type="Proteomes" id="UP000286801"/>
    </source>
</evidence>
<protein>
    <submittedName>
        <fullName evidence="9">L-2-hydroxyglutarate oxidase</fullName>
    </submittedName>
</protein>
<dbReference type="NCBIfam" id="NF008726">
    <property type="entry name" value="PRK11728.1"/>
    <property type="match status" value="1"/>
</dbReference>
<dbReference type="Proteomes" id="UP000287176">
    <property type="component" value="Unassembled WGS sequence"/>
</dbReference>
<comment type="cofactor">
    <cofactor evidence="1">
        <name>FAD</name>
        <dbReference type="ChEBI" id="CHEBI:57692"/>
    </cofactor>
</comment>
<evidence type="ECO:0000256" key="3">
    <source>
        <dbReference type="ARBA" id="ARBA00022827"/>
    </source>
</evidence>
<name>A0A432GS14_9DELT</name>
<dbReference type="PANTHER" id="PTHR43104">
    <property type="entry name" value="L-2-HYDROXYGLUTARATE DEHYDROGENASE, MITOCHONDRIAL"/>
    <property type="match status" value="1"/>
</dbReference>
<dbReference type="EMBL" id="QNZM01000021">
    <property type="protein sequence ID" value="RTZ82761.1"/>
    <property type="molecule type" value="Genomic_DNA"/>
</dbReference>
<dbReference type="Proteomes" id="UP000286801">
    <property type="component" value="Unassembled WGS sequence"/>
</dbReference>
<keyword evidence="3" id="KW-0274">FAD</keyword>
<comment type="caution">
    <text evidence="9">The sequence shown here is derived from an EMBL/GenBank/DDBJ whole genome shotgun (WGS) entry which is preliminary data.</text>
</comment>
<evidence type="ECO:0000313" key="14">
    <source>
        <dbReference type="Proteomes" id="UP000287176"/>
    </source>
</evidence>
<keyword evidence="2" id="KW-0285">Flavoprotein</keyword>
<dbReference type="EMBL" id="QNZH01000105">
    <property type="protein sequence ID" value="RTZ91048.1"/>
    <property type="molecule type" value="Genomic_DNA"/>
</dbReference>
<evidence type="ECO:0000256" key="2">
    <source>
        <dbReference type="ARBA" id="ARBA00022630"/>
    </source>
</evidence>
<dbReference type="PANTHER" id="PTHR43104:SF2">
    <property type="entry name" value="L-2-HYDROXYGLUTARATE DEHYDROGENASE, MITOCHONDRIAL"/>
    <property type="match status" value="1"/>
</dbReference>
<dbReference type="EMBL" id="QNZI01000054">
    <property type="protein sequence ID" value="RTZ86292.1"/>
    <property type="molecule type" value="Genomic_DNA"/>
</dbReference>
<dbReference type="GO" id="GO:0005737">
    <property type="term" value="C:cytoplasm"/>
    <property type="evidence" value="ECO:0007669"/>
    <property type="project" value="TreeGrafter"/>
</dbReference>
<dbReference type="Proteomes" id="UP000287917">
    <property type="component" value="Unassembled WGS sequence"/>
</dbReference>
<evidence type="ECO:0000256" key="1">
    <source>
        <dbReference type="ARBA" id="ARBA00001974"/>
    </source>
</evidence>
<accession>A0A432GS14</accession>
<dbReference type="EMBL" id="QNZK01000101">
    <property type="protein sequence ID" value="RTZ86499.1"/>
    <property type="molecule type" value="Genomic_DNA"/>
</dbReference>
<proteinExistence type="inferred from homology"/>
<evidence type="ECO:0000256" key="4">
    <source>
        <dbReference type="ARBA" id="ARBA00023002"/>
    </source>
</evidence>
<comment type="similarity">
    <text evidence="5">Belongs to the L2HGDH family.</text>
</comment>
<dbReference type="SUPFAM" id="SSF51905">
    <property type="entry name" value="FAD/NAD(P)-binding domain"/>
    <property type="match status" value="1"/>
</dbReference>
<dbReference type="InterPro" id="IPR036188">
    <property type="entry name" value="FAD/NAD-bd_sf"/>
</dbReference>
<evidence type="ECO:0000313" key="11">
    <source>
        <dbReference type="EMBL" id="RTZ91048.1"/>
    </source>
</evidence>
<dbReference type="Proteomes" id="UP000286732">
    <property type="component" value="Unassembled WGS sequence"/>
</dbReference>
<evidence type="ECO:0000313" key="9">
    <source>
        <dbReference type="EMBL" id="RTZ86292.1"/>
    </source>
</evidence>
<dbReference type="Gene3D" id="3.50.50.60">
    <property type="entry name" value="FAD/NAD(P)-binding domain"/>
    <property type="match status" value="1"/>
</dbReference>
<dbReference type="Proteomes" id="UP000288322">
    <property type="component" value="Unassembled WGS sequence"/>
</dbReference>
<keyword evidence="4" id="KW-0560">Oxidoreductase</keyword>
<dbReference type="AlphaFoldDB" id="A0A432GS14"/>
<reference evidence="12 13" key="1">
    <citation type="submission" date="2018-06" db="EMBL/GenBank/DDBJ databases">
        <title>Combined omics and stable isotope probing to characterize newly discovered Mariana Back-Arc vent microbial communities.</title>
        <authorList>
            <person name="Trembath-Reichert E."/>
            <person name="Huber J.A."/>
        </authorList>
    </citation>
    <scope>NUCLEOTIDE SEQUENCE [LARGE SCALE GENOMIC DNA]</scope>
    <source>
        <strain evidence="11">MAG 151</strain>
        <strain evidence="9">MAG 24</strain>
        <strain evidence="10">MAG 58</strain>
        <strain evidence="7">MAG 63_1</strain>
        <strain evidence="8">MAG 63_2</strain>
    </source>
</reference>
<gene>
    <name evidence="11" type="ORF">DSY93_03895</name>
    <name evidence="9" type="ORF">DSY94_01950</name>
    <name evidence="10" type="ORF">DSY96_02815</name>
    <name evidence="7" type="ORF">DSY97_04735</name>
    <name evidence="8" type="ORF">DSY98_00535</name>
</gene>
<dbReference type="Gene3D" id="3.30.9.10">
    <property type="entry name" value="D-Amino Acid Oxidase, subunit A, domain 2"/>
    <property type="match status" value="1"/>
</dbReference>
<evidence type="ECO:0000256" key="5">
    <source>
        <dbReference type="ARBA" id="ARBA00037941"/>
    </source>
</evidence>
<evidence type="ECO:0000313" key="8">
    <source>
        <dbReference type="EMBL" id="RTZ82761.1"/>
    </source>
</evidence>
<sequence length="397" mass="44129">MQQTDIIIIGGGIVGLATAYQFTLDYPLLKITLLEKEQQLAAHQTGHNSGVLHTGIYYKPGSLKALNCLEGKSRMEDFCRKEEIDFEICGKVIVAISEAELPALETIYQRGRTNGVSCEMISTEKLHELEPYVAGIKAVHVPEAGIVDYGQVCKRFAKHLQNNEDNQIHCSTKVIGIRHSERIVVETEQGEFEGRFLVNCAGLYSDKITAMTQPPESKIIPFRGEYYEVRPEKHHLCRNLIYPVPDPSFPFLGVHFTRMINGSLECGPNAVLAFAREGYSRSTVNFLELAEILSYSGFIKLAAKYWRPGVGEMWRSFSKAAFVRALQRLVPEISADDLETAPAGIRAQAVLSNGKLVDDFLIQENKNIINVCNAPSPAATSSLNIGKHIVDIVAERF</sequence>
<organism evidence="9 14">
    <name type="scientific">SAR324 cluster bacterium</name>
    <dbReference type="NCBI Taxonomy" id="2024889"/>
    <lineage>
        <taxon>Bacteria</taxon>
        <taxon>Deltaproteobacteria</taxon>
        <taxon>SAR324 cluster</taxon>
    </lineage>
</organism>
<evidence type="ECO:0000259" key="6">
    <source>
        <dbReference type="Pfam" id="PF01266"/>
    </source>
</evidence>
<dbReference type="InterPro" id="IPR006076">
    <property type="entry name" value="FAD-dep_OxRdtase"/>
</dbReference>
<dbReference type="EMBL" id="QNZL01000129">
    <property type="protein sequence ID" value="RTZ79773.1"/>
    <property type="molecule type" value="Genomic_DNA"/>
</dbReference>
<dbReference type="GO" id="GO:0047545">
    <property type="term" value="F:(S)-2-hydroxyglutarate dehydrogenase activity"/>
    <property type="evidence" value="ECO:0007669"/>
    <property type="project" value="TreeGrafter"/>
</dbReference>
<evidence type="ECO:0000313" key="12">
    <source>
        <dbReference type="Proteomes" id="UP000286732"/>
    </source>
</evidence>
<dbReference type="Pfam" id="PF01266">
    <property type="entry name" value="DAO"/>
    <property type="match status" value="1"/>
</dbReference>
<evidence type="ECO:0000313" key="10">
    <source>
        <dbReference type="EMBL" id="RTZ86499.1"/>
    </source>
</evidence>
<feature type="domain" description="FAD dependent oxidoreductase" evidence="6">
    <location>
        <begin position="5"/>
        <end position="391"/>
    </location>
</feature>